<gene>
    <name evidence="8" type="ORF">SHK19_08050</name>
</gene>
<reference evidence="9" key="1">
    <citation type="submission" date="2023-12" db="EMBL/GenBank/DDBJ databases">
        <title>Novel species in genus Nocardioides.</title>
        <authorList>
            <person name="Zhou H."/>
        </authorList>
    </citation>
    <scope>NUCLEOTIDE SEQUENCE [LARGE SCALE GENOMIC DNA]</scope>
    <source>
        <strain evidence="9">HM61</strain>
    </source>
</reference>
<dbReference type="InterPro" id="IPR011006">
    <property type="entry name" value="CheY-like_superfamily"/>
</dbReference>
<dbReference type="InterPro" id="IPR058245">
    <property type="entry name" value="NreC/VraR/RcsB-like_REC"/>
</dbReference>
<feature type="domain" description="Response regulatory" evidence="7">
    <location>
        <begin position="8"/>
        <end position="124"/>
    </location>
</feature>
<evidence type="ECO:0000256" key="1">
    <source>
        <dbReference type="ARBA" id="ARBA00022553"/>
    </source>
</evidence>
<keyword evidence="3" id="KW-0238">DNA-binding</keyword>
<dbReference type="InterPro" id="IPR001789">
    <property type="entry name" value="Sig_transdc_resp-reg_receiver"/>
</dbReference>
<name>A0ABZ0ZWX8_9ACTN</name>
<dbReference type="SMART" id="SM00421">
    <property type="entry name" value="HTH_LUXR"/>
    <property type="match status" value="1"/>
</dbReference>
<dbReference type="RefSeq" id="WP_322458058.1">
    <property type="nucleotide sequence ID" value="NZ_CP141059.1"/>
</dbReference>
<evidence type="ECO:0000256" key="5">
    <source>
        <dbReference type="PROSITE-ProRule" id="PRU00169"/>
    </source>
</evidence>
<evidence type="ECO:0000256" key="3">
    <source>
        <dbReference type="ARBA" id="ARBA00023125"/>
    </source>
</evidence>
<proteinExistence type="predicted"/>
<dbReference type="CDD" id="cd17535">
    <property type="entry name" value="REC_NarL-like"/>
    <property type="match status" value="1"/>
</dbReference>
<evidence type="ECO:0000313" key="8">
    <source>
        <dbReference type="EMBL" id="WQQ28172.1"/>
    </source>
</evidence>
<dbReference type="Pfam" id="PF00196">
    <property type="entry name" value="GerE"/>
    <property type="match status" value="1"/>
</dbReference>
<evidence type="ECO:0000259" key="7">
    <source>
        <dbReference type="PROSITE" id="PS50110"/>
    </source>
</evidence>
<dbReference type="PRINTS" id="PR00038">
    <property type="entry name" value="HTHLUXR"/>
</dbReference>
<protein>
    <submittedName>
        <fullName evidence="8">Response regulator transcription factor</fullName>
    </submittedName>
</protein>
<keyword evidence="4" id="KW-0804">Transcription</keyword>
<dbReference type="PROSITE" id="PS50110">
    <property type="entry name" value="RESPONSE_REGULATORY"/>
    <property type="match status" value="1"/>
</dbReference>
<evidence type="ECO:0000313" key="9">
    <source>
        <dbReference type="Proteomes" id="UP001327225"/>
    </source>
</evidence>
<organism evidence="8 9">
    <name type="scientific">Nocardioides bizhenqiangii</name>
    <dbReference type="NCBI Taxonomy" id="3095076"/>
    <lineage>
        <taxon>Bacteria</taxon>
        <taxon>Bacillati</taxon>
        <taxon>Actinomycetota</taxon>
        <taxon>Actinomycetes</taxon>
        <taxon>Propionibacteriales</taxon>
        <taxon>Nocardioidaceae</taxon>
        <taxon>Nocardioides</taxon>
    </lineage>
</organism>
<evidence type="ECO:0000256" key="4">
    <source>
        <dbReference type="ARBA" id="ARBA00023163"/>
    </source>
</evidence>
<dbReference type="Proteomes" id="UP001327225">
    <property type="component" value="Chromosome"/>
</dbReference>
<dbReference type="InterPro" id="IPR000792">
    <property type="entry name" value="Tscrpt_reg_LuxR_C"/>
</dbReference>
<sequence length="226" mass="24267">MAGTERIRVYLAAQYDIVRSGLSSLLEAESDMEVVGQSGFALVALPEILQLRPDVAVLDARLPDGSGLGLCRAMRVEDPRIRGLILAGRRDDDAVATAMLAGAAGYMLEQIPASSLVNGIRLVASGHSVVDWSVPASVVEHVTLHKRSIQVIGELTPQQRKILFLIAEGLTNREIAERLLLAEKTVKNHVTGLLARLGVAHRTQAAMMAATWSRAESVERTYGAPG</sequence>
<dbReference type="InterPro" id="IPR016032">
    <property type="entry name" value="Sig_transdc_resp-reg_C-effctor"/>
</dbReference>
<dbReference type="InterPro" id="IPR039420">
    <property type="entry name" value="WalR-like"/>
</dbReference>
<dbReference type="SMART" id="SM00448">
    <property type="entry name" value="REC"/>
    <property type="match status" value="1"/>
</dbReference>
<dbReference type="PROSITE" id="PS50043">
    <property type="entry name" value="HTH_LUXR_2"/>
    <property type="match status" value="1"/>
</dbReference>
<keyword evidence="9" id="KW-1185">Reference proteome</keyword>
<feature type="modified residue" description="4-aspartylphosphate" evidence="5">
    <location>
        <position position="59"/>
    </location>
</feature>
<accession>A0ABZ0ZWX8</accession>
<keyword evidence="2" id="KW-0805">Transcription regulation</keyword>
<evidence type="ECO:0000256" key="2">
    <source>
        <dbReference type="ARBA" id="ARBA00023015"/>
    </source>
</evidence>
<dbReference type="EMBL" id="CP141059">
    <property type="protein sequence ID" value="WQQ28172.1"/>
    <property type="molecule type" value="Genomic_DNA"/>
</dbReference>
<dbReference type="SUPFAM" id="SSF46894">
    <property type="entry name" value="C-terminal effector domain of the bipartite response regulators"/>
    <property type="match status" value="1"/>
</dbReference>
<dbReference type="Gene3D" id="3.40.50.2300">
    <property type="match status" value="1"/>
</dbReference>
<dbReference type="Pfam" id="PF00072">
    <property type="entry name" value="Response_reg"/>
    <property type="match status" value="1"/>
</dbReference>
<keyword evidence="1 5" id="KW-0597">Phosphoprotein</keyword>
<feature type="domain" description="HTH luxR-type" evidence="6">
    <location>
        <begin position="148"/>
        <end position="213"/>
    </location>
</feature>
<dbReference type="PANTHER" id="PTHR43214:SF24">
    <property type="entry name" value="TRANSCRIPTIONAL REGULATORY PROTEIN NARL-RELATED"/>
    <property type="match status" value="1"/>
</dbReference>
<evidence type="ECO:0000259" key="6">
    <source>
        <dbReference type="PROSITE" id="PS50043"/>
    </source>
</evidence>
<dbReference type="SUPFAM" id="SSF52172">
    <property type="entry name" value="CheY-like"/>
    <property type="match status" value="1"/>
</dbReference>
<dbReference type="PANTHER" id="PTHR43214">
    <property type="entry name" value="TWO-COMPONENT RESPONSE REGULATOR"/>
    <property type="match status" value="1"/>
</dbReference>
<dbReference type="CDD" id="cd06170">
    <property type="entry name" value="LuxR_C_like"/>
    <property type="match status" value="1"/>
</dbReference>